<evidence type="ECO:0000313" key="4">
    <source>
        <dbReference type="Proteomes" id="UP000481153"/>
    </source>
</evidence>
<evidence type="ECO:0000313" key="3">
    <source>
        <dbReference type="EMBL" id="KAF0738473.1"/>
    </source>
</evidence>
<accession>A0A6G0XE86</accession>
<evidence type="ECO:0000256" key="1">
    <source>
        <dbReference type="SAM" id="MobiDB-lite"/>
    </source>
</evidence>
<dbReference type="VEuPathDB" id="FungiDB:AeMF1_017227"/>
<keyword evidence="4" id="KW-1185">Reference proteome</keyword>
<feature type="compositionally biased region" description="Polar residues" evidence="1">
    <location>
        <begin position="63"/>
        <end position="82"/>
    </location>
</feature>
<feature type="domain" description="Retrotransposon gag" evidence="2">
    <location>
        <begin position="200"/>
        <end position="264"/>
    </location>
</feature>
<dbReference type="VEuPathDB" id="FungiDB:AeMF1_017875"/>
<dbReference type="InterPro" id="IPR005162">
    <property type="entry name" value="Retrotrans_gag_dom"/>
</dbReference>
<dbReference type="EMBL" id="VJMJ01000074">
    <property type="protein sequence ID" value="KAF0738473.1"/>
    <property type="molecule type" value="Genomic_DNA"/>
</dbReference>
<organism evidence="3 4">
    <name type="scientific">Aphanomyces euteiches</name>
    <dbReference type="NCBI Taxonomy" id="100861"/>
    <lineage>
        <taxon>Eukaryota</taxon>
        <taxon>Sar</taxon>
        <taxon>Stramenopiles</taxon>
        <taxon>Oomycota</taxon>
        <taxon>Saprolegniomycetes</taxon>
        <taxon>Saprolegniales</taxon>
        <taxon>Verrucalvaceae</taxon>
        <taxon>Aphanomyces</taxon>
    </lineage>
</organism>
<dbReference type="Pfam" id="PF03732">
    <property type="entry name" value="Retrotrans_gag"/>
    <property type="match status" value="1"/>
</dbReference>
<name>A0A6G0XE86_9STRA</name>
<dbReference type="AlphaFoldDB" id="A0A6G0XE86"/>
<evidence type="ECO:0000259" key="2">
    <source>
        <dbReference type="Pfam" id="PF03732"/>
    </source>
</evidence>
<gene>
    <name evidence="3" type="ORF">Ae201684_005703</name>
</gene>
<comment type="caution">
    <text evidence="3">The sequence shown here is derived from an EMBL/GenBank/DDBJ whole genome shotgun (WGS) entry which is preliminary data.</text>
</comment>
<feature type="compositionally biased region" description="Low complexity" evidence="1">
    <location>
        <begin position="31"/>
        <end position="44"/>
    </location>
</feature>
<proteinExistence type="predicted"/>
<feature type="region of interest" description="Disordered" evidence="1">
    <location>
        <begin position="1"/>
        <end position="100"/>
    </location>
</feature>
<dbReference type="Proteomes" id="UP000481153">
    <property type="component" value="Unassembled WGS sequence"/>
</dbReference>
<sequence length="490" mass="54738">MVKPSDPAKLSADASADNQTSTPVGMHLDPSKQAKQAAAASRSRFGQTRTASGRHEPVAAPTHATTTNPDAQSRSGRNNPAESHSYGSDDDDNDASAFPDSADAQSKLIAELARQNHTQEDDDDLDEWNLDAAPVGLSSNNGPRLHVLALEPLQRFGGSADGTDAASNFLRRFEENAAASDWTDDEAKCKFRLTVGRTVQDWYNQLRADERSTWKALRASFVREYILSPVPKQEVYYTMRQKENETIREYLFRFNAAATKIGLKYDTVRKHFVDHLRCFCNSLADSSQAKWISSMRFASMDDLKDQRGAIQSGSNQRQERTKAPRVNHLNAVTPTDMAKLAAAATDSVRAEIFALGLNNHEARREVCRDCGKTHFVDEITKNEDRTETRHDPDAANHVGFLKVPPVTKNTSNLASKPFVFYSAVDCATLSGEYGLKEGEHFGHWQDTTFIENDMNRQAFLNAYLLIRSELSICLITSWLWSFYNHIPVQK</sequence>
<protein>
    <recommendedName>
        <fullName evidence="2">Retrotransposon gag domain-containing protein</fullName>
    </recommendedName>
</protein>
<reference evidence="3 4" key="1">
    <citation type="submission" date="2019-07" db="EMBL/GenBank/DDBJ databases">
        <title>Genomics analysis of Aphanomyces spp. identifies a new class of oomycete effector associated with host adaptation.</title>
        <authorList>
            <person name="Gaulin E."/>
        </authorList>
    </citation>
    <scope>NUCLEOTIDE SEQUENCE [LARGE SCALE GENOMIC DNA]</scope>
    <source>
        <strain evidence="3 4">ATCC 201684</strain>
    </source>
</reference>
<dbReference type="PANTHER" id="PTHR33223">
    <property type="entry name" value="CCHC-TYPE DOMAIN-CONTAINING PROTEIN"/>
    <property type="match status" value="1"/>
</dbReference>
<dbReference type="PANTHER" id="PTHR33223:SF6">
    <property type="entry name" value="CCHC-TYPE DOMAIN-CONTAINING PROTEIN"/>
    <property type="match status" value="1"/>
</dbReference>